<reference evidence="2" key="1">
    <citation type="submission" date="2017-07" db="EMBL/GenBank/DDBJ databases">
        <title>Taro Niue Genome Assembly and Annotation.</title>
        <authorList>
            <person name="Atibalentja N."/>
            <person name="Keating K."/>
            <person name="Fields C.J."/>
        </authorList>
    </citation>
    <scope>NUCLEOTIDE SEQUENCE</scope>
    <source>
        <strain evidence="2">Niue_2</strain>
        <tissue evidence="2">Leaf</tissue>
    </source>
</reference>
<proteinExistence type="predicted"/>
<keyword evidence="3" id="KW-1185">Reference proteome</keyword>
<evidence type="ECO:0000313" key="2">
    <source>
        <dbReference type="EMBL" id="MQM19248.1"/>
    </source>
</evidence>
<dbReference type="AlphaFoldDB" id="A0A843XHY6"/>
<gene>
    <name evidence="2" type="ORF">Taro_052248</name>
</gene>
<dbReference type="EMBL" id="NMUH01008776">
    <property type="protein sequence ID" value="MQM19248.1"/>
    <property type="molecule type" value="Genomic_DNA"/>
</dbReference>
<accession>A0A843XHY6</accession>
<evidence type="ECO:0000313" key="3">
    <source>
        <dbReference type="Proteomes" id="UP000652761"/>
    </source>
</evidence>
<evidence type="ECO:0000256" key="1">
    <source>
        <dbReference type="SAM" id="MobiDB-lite"/>
    </source>
</evidence>
<feature type="compositionally biased region" description="Basic and acidic residues" evidence="1">
    <location>
        <begin position="26"/>
        <end position="35"/>
    </location>
</feature>
<name>A0A843XHY6_COLES</name>
<organism evidence="2 3">
    <name type="scientific">Colocasia esculenta</name>
    <name type="common">Wild taro</name>
    <name type="synonym">Arum esculentum</name>
    <dbReference type="NCBI Taxonomy" id="4460"/>
    <lineage>
        <taxon>Eukaryota</taxon>
        <taxon>Viridiplantae</taxon>
        <taxon>Streptophyta</taxon>
        <taxon>Embryophyta</taxon>
        <taxon>Tracheophyta</taxon>
        <taxon>Spermatophyta</taxon>
        <taxon>Magnoliopsida</taxon>
        <taxon>Liliopsida</taxon>
        <taxon>Araceae</taxon>
        <taxon>Aroideae</taxon>
        <taxon>Colocasieae</taxon>
        <taxon>Colocasia</taxon>
    </lineage>
</organism>
<sequence>MAATCLSSGSQLTSALGRRRSPRSRSGRDGGAHRDPNRCAFLREFWPDRAGASSARPRRSCCGGFGRFEVLVEFLARSLCEDIAWSGGDAVPSSVCAFFVKATALGVALLT</sequence>
<comment type="caution">
    <text evidence="2">The sequence shown here is derived from an EMBL/GenBank/DDBJ whole genome shotgun (WGS) entry which is preliminary data.</text>
</comment>
<protein>
    <submittedName>
        <fullName evidence="2">Uncharacterized protein</fullName>
    </submittedName>
</protein>
<feature type="region of interest" description="Disordered" evidence="1">
    <location>
        <begin position="1"/>
        <end position="35"/>
    </location>
</feature>
<feature type="compositionally biased region" description="Polar residues" evidence="1">
    <location>
        <begin position="1"/>
        <end position="14"/>
    </location>
</feature>
<dbReference type="Proteomes" id="UP000652761">
    <property type="component" value="Unassembled WGS sequence"/>
</dbReference>